<sequence>MINLDVMRRTLRVTTTKGFQISRDSVARAFRTTFKASEVIAVWKMEENNAVYVTLQSQELTDQLTKKGVVTHNNTPLYFMPCDRRRINIRIHWLPYWLEVDTVIDFLHMYGSVIDINQETDGAGIATGVWVAELQIREGDQDRLPYRHTFDGRTGLITFPGRKPLCFKCGEVGHIRSECMGQVRPAPRRWESVPSRPRPGAMPRVSERNVAPPPQLDPKGDDASDDEDPPRAPEEGSGQEGRDPPPTDRHTESGLEGGDPPSSDDQGSGLEGRDPPPSEERKRHASDGEGSRTEKKTRSENAPDTPMEDIAPYQSLSAMFDATSPSPGDSAPSRAQRNAPE</sequence>
<keyword evidence="1" id="KW-0479">Metal-binding</keyword>
<evidence type="ECO:0000313" key="5">
    <source>
        <dbReference type="Proteomes" id="UP001186944"/>
    </source>
</evidence>
<protein>
    <recommendedName>
        <fullName evidence="3">CCHC-type domain-containing protein</fullName>
    </recommendedName>
</protein>
<dbReference type="Proteomes" id="UP001186944">
    <property type="component" value="Unassembled WGS sequence"/>
</dbReference>
<dbReference type="InterPro" id="IPR036875">
    <property type="entry name" value="Znf_CCHC_sf"/>
</dbReference>
<dbReference type="Pfam" id="PF00098">
    <property type="entry name" value="zf-CCHC"/>
    <property type="match status" value="1"/>
</dbReference>
<keyword evidence="1" id="KW-0863">Zinc-finger</keyword>
<organism evidence="4 5">
    <name type="scientific">Pinctada imbricata</name>
    <name type="common">Atlantic pearl-oyster</name>
    <name type="synonym">Pinctada martensii</name>
    <dbReference type="NCBI Taxonomy" id="66713"/>
    <lineage>
        <taxon>Eukaryota</taxon>
        <taxon>Metazoa</taxon>
        <taxon>Spiralia</taxon>
        <taxon>Lophotrochozoa</taxon>
        <taxon>Mollusca</taxon>
        <taxon>Bivalvia</taxon>
        <taxon>Autobranchia</taxon>
        <taxon>Pteriomorphia</taxon>
        <taxon>Pterioida</taxon>
        <taxon>Pterioidea</taxon>
        <taxon>Pteriidae</taxon>
        <taxon>Pinctada</taxon>
    </lineage>
</organism>
<accession>A0AA88XG87</accession>
<reference evidence="4" key="1">
    <citation type="submission" date="2019-08" db="EMBL/GenBank/DDBJ databases">
        <title>The improved chromosome-level genome for the pearl oyster Pinctada fucata martensii using PacBio sequencing and Hi-C.</title>
        <authorList>
            <person name="Zheng Z."/>
        </authorList>
    </citation>
    <scope>NUCLEOTIDE SEQUENCE</scope>
    <source>
        <strain evidence="4">ZZ-2019</strain>
        <tissue evidence="4">Adductor muscle</tissue>
    </source>
</reference>
<name>A0AA88XG87_PINIB</name>
<feature type="compositionally biased region" description="Basic and acidic residues" evidence="2">
    <location>
        <begin position="229"/>
        <end position="253"/>
    </location>
</feature>
<dbReference type="SMART" id="SM00343">
    <property type="entry name" value="ZnF_C2HC"/>
    <property type="match status" value="1"/>
</dbReference>
<gene>
    <name evidence="4" type="ORF">FSP39_014751</name>
</gene>
<feature type="domain" description="CCHC-type" evidence="3">
    <location>
        <begin position="166"/>
        <end position="179"/>
    </location>
</feature>
<evidence type="ECO:0000259" key="3">
    <source>
        <dbReference type="PROSITE" id="PS50158"/>
    </source>
</evidence>
<dbReference type="AlphaFoldDB" id="A0AA88XG87"/>
<feature type="region of interest" description="Disordered" evidence="2">
    <location>
        <begin position="187"/>
        <end position="341"/>
    </location>
</feature>
<dbReference type="EMBL" id="VSWD01000013">
    <property type="protein sequence ID" value="KAK3084526.1"/>
    <property type="molecule type" value="Genomic_DNA"/>
</dbReference>
<keyword evidence="1" id="KW-0862">Zinc</keyword>
<evidence type="ECO:0000256" key="1">
    <source>
        <dbReference type="PROSITE-ProRule" id="PRU00047"/>
    </source>
</evidence>
<dbReference type="InterPro" id="IPR001878">
    <property type="entry name" value="Znf_CCHC"/>
</dbReference>
<evidence type="ECO:0000256" key="2">
    <source>
        <dbReference type="SAM" id="MobiDB-lite"/>
    </source>
</evidence>
<feature type="compositionally biased region" description="Basic and acidic residues" evidence="2">
    <location>
        <begin position="271"/>
        <end position="301"/>
    </location>
</feature>
<dbReference type="GO" id="GO:0008270">
    <property type="term" value="F:zinc ion binding"/>
    <property type="evidence" value="ECO:0007669"/>
    <property type="project" value="UniProtKB-KW"/>
</dbReference>
<evidence type="ECO:0000313" key="4">
    <source>
        <dbReference type="EMBL" id="KAK3084526.1"/>
    </source>
</evidence>
<dbReference type="SUPFAM" id="SSF57756">
    <property type="entry name" value="Retrovirus zinc finger-like domains"/>
    <property type="match status" value="1"/>
</dbReference>
<dbReference type="PROSITE" id="PS50158">
    <property type="entry name" value="ZF_CCHC"/>
    <property type="match status" value="1"/>
</dbReference>
<comment type="caution">
    <text evidence="4">The sequence shown here is derived from an EMBL/GenBank/DDBJ whole genome shotgun (WGS) entry which is preliminary data.</text>
</comment>
<keyword evidence="5" id="KW-1185">Reference proteome</keyword>
<dbReference type="GO" id="GO:0003676">
    <property type="term" value="F:nucleic acid binding"/>
    <property type="evidence" value="ECO:0007669"/>
    <property type="project" value="InterPro"/>
</dbReference>
<proteinExistence type="predicted"/>